<dbReference type="GO" id="GO:0046856">
    <property type="term" value="P:phosphatidylinositol dephosphorylation"/>
    <property type="evidence" value="ECO:0007669"/>
    <property type="project" value="TreeGrafter"/>
</dbReference>
<protein>
    <recommendedName>
        <fullName evidence="4">phosphatidylinositol-3,5-bisphosphate 3-phosphatase</fullName>
        <ecNumber evidence="4">3.1.3.95</ecNumber>
    </recommendedName>
</protein>
<evidence type="ECO:0000259" key="12">
    <source>
        <dbReference type="PROSITE" id="PS51339"/>
    </source>
</evidence>
<dbReference type="CDD" id="cd14535">
    <property type="entry name" value="PTP-MTM1-like"/>
    <property type="match status" value="1"/>
</dbReference>
<dbReference type="SMART" id="SM00404">
    <property type="entry name" value="PTPc_motif"/>
    <property type="match status" value="1"/>
</dbReference>
<dbReference type="SUPFAM" id="SSF52799">
    <property type="entry name" value="(Phosphotyrosine protein) phosphatases II"/>
    <property type="match status" value="1"/>
</dbReference>
<evidence type="ECO:0000256" key="10">
    <source>
        <dbReference type="PIRSR" id="PIRSR630564-2"/>
    </source>
</evidence>
<keyword evidence="6" id="KW-0378">Hydrolase</keyword>
<evidence type="ECO:0000256" key="9">
    <source>
        <dbReference type="PIRSR" id="PIRSR630564-1"/>
    </source>
</evidence>
<comment type="caution">
    <text evidence="13">The sequence shown here is derived from an EMBL/GenBank/DDBJ whole genome shotgun (WGS) entry which is preliminary data.</text>
</comment>
<feature type="compositionally biased region" description="Polar residues" evidence="11">
    <location>
        <begin position="23"/>
        <end position="34"/>
    </location>
</feature>
<dbReference type="SMART" id="SM00568">
    <property type="entry name" value="GRAM"/>
    <property type="match status" value="1"/>
</dbReference>
<accession>A0AAN9B2Q7</accession>
<dbReference type="InterPro" id="IPR029021">
    <property type="entry name" value="Prot-tyrosine_phosphatase-like"/>
</dbReference>
<dbReference type="InterPro" id="IPR010569">
    <property type="entry name" value="Myotubularin-like_Pase_dom"/>
</dbReference>
<dbReference type="GO" id="GO:0004438">
    <property type="term" value="F:phosphatidylinositol-3-phosphate phosphatase activity"/>
    <property type="evidence" value="ECO:0007669"/>
    <property type="project" value="TreeGrafter"/>
</dbReference>
<dbReference type="InterPro" id="IPR003595">
    <property type="entry name" value="Tyr_Pase_cat"/>
</dbReference>
<dbReference type="Pfam" id="PF06602">
    <property type="entry name" value="Myotub-related"/>
    <property type="match status" value="1"/>
</dbReference>
<dbReference type="GO" id="GO:0016020">
    <property type="term" value="C:membrane"/>
    <property type="evidence" value="ECO:0007669"/>
    <property type="project" value="TreeGrafter"/>
</dbReference>
<comment type="subcellular location">
    <subcellularLocation>
        <location evidence="2">Cytoplasm</location>
    </subcellularLocation>
    <subcellularLocation>
        <location evidence="1">Endomembrane system</location>
        <topology evidence="1">Peripheral membrane protein</topology>
    </subcellularLocation>
</comment>
<feature type="binding site" evidence="10">
    <location>
        <begin position="446"/>
        <end position="452"/>
    </location>
    <ligand>
        <name>substrate</name>
    </ligand>
</feature>
<keyword evidence="7" id="KW-0443">Lipid metabolism</keyword>
<evidence type="ECO:0000256" key="6">
    <source>
        <dbReference type="ARBA" id="ARBA00022801"/>
    </source>
</evidence>
<evidence type="ECO:0000256" key="3">
    <source>
        <dbReference type="ARBA" id="ARBA00007471"/>
    </source>
</evidence>
<dbReference type="GO" id="GO:0052629">
    <property type="term" value="F:phosphatidylinositol-3,5-bisphosphate 3-phosphatase activity"/>
    <property type="evidence" value="ECO:0007669"/>
    <property type="project" value="UniProtKB-EC"/>
</dbReference>
<dbReference type="Proteomes" id="UP001374579">
    <property type="component" value="Unassembled WGS sequence"/>
</dbReference>
<dbReference type="FunFam" id="2.30.29.30:FF:000038">
    <property type="entry name" value="Myotubularin 1, isoform CRA_a"/>
    <property type="match status" value="1"/>
</dbReference>
<feature type="region of interest" description="Disordered" evidence="11">
    <location>
        <begin position="15"/>
        <end position="111"/>
    </location>
</feature>
<dbReference type="Pfam" id="PF02893">
    <property type="entry name" value="GRAM"/>
    <property type="match status" value="1"/>
</dbReference>
<evidence type="ECO:0000256" key="4">
    <source>
        <dbReference type="ARBA" id="ARBA00012903"/>
    </source>
</evidence>
<dbReference type="EC" id="3.1.3.95" evidence="4"/>
<proteinExistence type="inferred from homology"/>
<dbReference type="AlphaFoldDB" id="A0AAN9B2Q7"/>
<dbReference type="InterPro" id="IPR030564">
    <property type="entry name" value="Myotubularin"/>
</dbReference>
<feature type="binding site" evidence="10">
    <location>
        <begin position="384"/>
        <end position="385"/>
    </location>
    <ligand>
        <name>substrate</name>
    </ligand>
</feature>
<reference evidence="13 14" key="1">
    <citation type="submission" date="2024-02" db="EMBL/GenBank/DDBJ databases">
        <title>Chromosome-scale genome assembly of the rough periwinkle Littorina saxatilis.</title>
        <authorList>
            <person name="De Jode A."/>
            <person name="Faria R."/>
            <person name="Formenti G."/>
            <person name="Sims Y."/>
            <person name="Smith T.P."/>
            <person name="Tracey A."/>
            <person name="Wood J.M.D."/>
            <person name="Zagrodzka Z.B."/>
            <person name="Johannesson K."/>
            <person name="Butlin R.K."/>
            <person name="Leder E.H."/>
        </authorList>
    </citation>
    <scope>NUCLEOTIDE SEQUENCE [LARGE SCALE GENOMIC DNA]</scope>
    <source>
        <strain evidence="13">Snail1</strain>
        <tissue evidence="13">Muscle</tissue>
    </source>
</reference>
<dbReference type="PANTHER" id="PTHR10807">
    <property type="entry name" value="MYOTUBULARIN-RELATED"/>
    <property type="match status" value="1"/>
</dbReference>
<feature type="domain" description="Myotubularin phosphatase" evidence="12">
    <location>
        <begin position="234"/>
        <end position="610"/>
    </location>
</feature>
<dbReference type="PROSITE" id="PS00383">
    <property type="entry name" value="TYR_PHOSPHATASE_1"/>
    <property type="match status" value="1"/>
</dbReference>
<dbReference type="GO" id="GO:0012505">
    <property type="term" value="C:endomembrane system"/>
    <property type="evidence" value="ECO:0007669"/>
    <property type="project" value="UniProtKB-SubCell"/>
</dbReference>
<keyword evidence="14" id="KW-1185">Reference proteome</keyword>
<feature type="compositionally biased region" description="Polar residues" evidence="11">
    <location>
        <begin position="83"/>
        <end position="100"/>
    </location>
</feature>
<evidence type="ECO:0000256" key="7">
    <source>
        <dbReference type="ARBA" id="ARBA00023098"/>
    </source>
</evidence>
<dbReference type="EMBL" id="JBAMIC010000013">
    <property type="protein sequence ID" value="KAK7097813.1"/>
    <property type="molecule type" value="Genomic_DNA"/>
</dbReference>
<keyword evidence="5" id="KW-0963">Cytoplasm</keyword>
<gene>
    <name evidence="13" type="ORF">V1264_004737</name>
</gene>
<sequence length="670" mass="76456">MQHRLALEAVLRFSQISMDRKQNPGTQESGTSSPGLKAASRDSLAAPERQAPGSSMESPSLSSKGSDGSASKSLCSSASSSSENVENFESKASQESSKPSPDQPPLLEGETVKGQGYDVTYLCPYSGPTRGTLSVTNYKLYFCSIDREPPLILDVPLGICSRVEKIGGSTSKGENSYGIDILCKDFRNLRFAHKQENHSRRPIFEKIQQFAFPITNKMPLFAFEFKGSYDTEEGWRIYDPQTEYRRQGVPNDGWRITHVNGNYEVADSYPSLLVVPKAQPDDELKHVAEFRTRGRFPVLSWIHPESQATITRSSQPMVGVAGKRNKDDEHYIQMIMEANAQSHKLYIMDARPSVNAVANKARGGGYENEDSYHNAELVFLDIHNIHVMRESSRKLKEECFPAIDEAHWLSKIESTHWLEHIKVILAGAVRIADKVESNKTSVLVHCSDGWDRTAQLTSLAMLMLDPYYRTIRGFEVLIEKEWVSFGHKFRQRVGHGEDKHSDDNRSPVFLQLVDCVWQMTQQFPNAFEFNEHFLITILDHLYSCLFGTFLYNCQMHAEKEKVKERTQSLWSFVNCQLEEFTNPLYAAYVHAHVLFPVASLRRIHLWTGYYCRWNPRMRPQEPIHLRNRELLVLKAQLQRRVQELQKELANKHARTNLQPSPPRMSSPVNV</sequence>
<evidence type="ECO:0000256" key="11">
    <source>
        <dbReference type="SAM" id="MobiDB-lite"/>
    </source>
</evidence>
<evidence type="ECO:0000313" key="13">
    <source>
        <dbReference type="EMBL" id="KAK7097813.1"/>
    </source>
</evidence>
<evidence type="ECO:0000256" key="5">
    <source>
        <dbReference type="ARBA" id="ARBA00022490"/>
    </source>
</evidence>
<feature type="compositionally biased region" description="Low complexity" evidence="11">
    <location>
        <begin position="54"/>
        <end position="82"/>
    </location>
</feature>
<feature type="region of interest" description="Disordered" evidence="11">
    <location>
        <begin position="651"/>
        <end position="670"/>
    </location>
</feature>
<evidence type="ECO:0000313" key="14">
    <source>
        <dbReference type="Proteomes" id="UP001374579"/>
    </source>
</evidence>
<organism evidence="13 14">
    <name type="scientific">Littorina saxatilis</name>
    <dbReference type="NCBI Taxonomy" id="31220"/>
    <lineage>
        <taxon>Eukaryota</taxon>
        <taxon>Metazoa</taxon>
        <taxon>Spiralia</taxon>
        <taxon>Lophotrochozoa</taxon>
        <taxon>Mollusca</taxon>
        <taxon>Gastropoda</taxon>
        <taxon>Caenogastropoda</taxon>
        <taxon>Littorinimorpha</taxon>
        <taxon>Littorinoidea</taxon>
        <taxon>Littorinidae</taxon>
        <taxon>Littorina</taxon>
    </lineage>
</organism>
<dbReference type="InterPro" id="IPR016130">
    <property type="entry name" value="Tyr_Pase_AS"/>
</dbReference>
<evidence type="ECO:0000256" key="8">
    <source>
        <dbReference type="ARBA" id="ARBA00023136"/>
    </source>
</evidence>
<dbReference type="Gene3D" id="2.30.29.30">
    <property type="entry name" value="Pleckstrin-homology domain (PH domain)/Phosphotyrosine-binding domain (PTB)"/>
    <property type="match status" value="1"/>
</dbReference>
<name>A0AAN9B2Q7_9CAEN</name>
<comment type="similarity">
    <text evidence="3">Belongs to the protein-tyrosine phosphatase family. Non-receptor class myotubularin subfamily.</text>
</comment>
<dbReference type="SUPFAM" id="SSF50729">
    <property type="entry name" value="PH domain-like"/>
    <property type="match status" value="1"/>
</dbReference>
<feature type="active site" description="Phosphocysteine intermediate" evidence="9">
    <location>
        <position position="446"/>
    </location>
</feature>
<evidence type="ECO:0000256" key="2">
    <source>
        <dbReference type="ARBA" id="ARBA00004496"/>
    </source>
</evidence>
<keyword evidence="8" id="KW-0472">Membrane</keyword>
<evidence type="ECO:0000256" key="1">
    <source>
        <dbReference type="ARBA" id="ARBA00004184"/>
    </source>
</evidence>
<dbReference type="PANTHER" id="PTHR10807:SF128">
    <property type="entry name" value="PHOSPHATIDYLINOSITOL-3,5-BISPHOSPHATE 3-PHOSPHATASE"/>
    <property type="match status" value="1"/>
</dbReference>
<dbReference type="InterPro" id="IPR004182">
    <property type="entry name" value="GRAM"/>
</dbReference>
<dbReference type="GO" id="GO:0005737">
    <property type="term" value="C:cytoplasm"/>
    <property type="evidence" value="ECO:0007669"/>
    <property type="project" value="UniProtKB-SubCell"/>
</dbReference>
<dbReference type="InterPro" id="IPR011993">
    <property type="entry name" value="PH-like_dom_sf"/>
</dbReference>
<dbReference type="PROSITE" id="PS51339">
    <property type="entry name" value="PPASE_MYOTUBULARIN"/>
    <property type="match status" value="1"/>
</dbReference>